<evidence type="ECO:0000313" key="1">
    <source>
        <dbReference type="EMBL" id="EDP8234628.1"/>
    </source>
</evidence>
<dbReference type="AlphaFoldDB" id="A0A690V9E4"/>
<organism evidence="1 2">
    <name type="scientific">Campylobacter jejuni</name>
    <dbReference type="NCBI Taxonomy" id="197"/>
    <lineage>
        <taxon>Bacteria</taxon>
        <taxon>Pseudomonadati</taxon>
        <taxon>Campylobacterota</taxon>
        <taxon>Epsilonproteobacteria</taxon>
        <taxon>Campylobacterales</taxon>
        <taxon>Campylobacteraceae</taxon>
        <taxon>Campylobacter</taxon>
    </lineage>
</organism>
<protein>
    <submittedName>
        <fullName evidence="1">Uncharacterized protein</fullName>
    </submittedName>
</protein>
<gene>
    <name evidence="1" type="ORF">GSU20_06630</name>
</gene>
<accession>A0A690V9E4</accession>
<name>A0A690V9E4_CAMJU</name>
<comment type="caution">
    <text evidence="1">The sequence shown here is derived from an EMBL/GenBank/DDBJ whole genome shotgun (WGS) entry which is preliminary data.</text>
</comment>
<evidence type="ECO:0000313" key="2">
    <source>
        <dbReference type="Proteomes" id="UP000478805"/>
    </source>
</evidence>
<dbReference type="Proteomes" id="UP000478805">
    <property type="component" value="Unassembled WGS sequence"/>
</dbReference>
<proteinExistence type="predicted"/>
<sequence length="69" mass="8277">MKEPGCNFTKKFNRALSYEDYIQSINSADFIAYLDDKKWLLAMDDLLFFCEKRIKDSDYYEVKNGNKFK</sequence>
<reference evidence="1 2" key="1">
    <citation type="submission" date="2020-01" db="EMBL/GenBank/DDBJ databases">
        <authorList>
            <consortium name="PulseNet: The National Subtyping Network for Foodborne Disease Surveillance"/>
            <person name="Tarr C.L."/>
            <person name="Trees E."/>
            <person name="Katz L.S."/>
            <person name="Carleton-Romer H.A."/>
            <person name="Stroika S."/>
            <person name="Kucerova Z."/>
            <person name="Roache K.F."/>
            <person name="Sabol A.L."/>
            <person name="Besser J."/>
            <person name="Gerner-Smidt P."/>
        </authorList>
    </citation>
    <scope>NUCLEOTIDE SEQUENCE [LARGE SCALE GENOMIC DNA]</scope>
    <source>
        <strain evidence="1 2">PNUSAC014094</strain>
    </source>
</reference>
<dbReference type="RefSeq" id="WP_215469957.1">
    <property type="nucleotide sequence ID" value="NZ_CATQGO010000005.1"/>
</dbReference>
<dbReference type="EMBL" id="AANOVI010000007">
    <property type="protein sequence ID" value="EDP8234628.1"/>
    <property type="molecule type" value="Genomic_DNA"/>
</dbReference>